<sequence length="159" mass="18698">MNFEWDENKNCTNIEKHGLAFHDAQFAFADEKRLILEDRDHSQDEQRYFCIGKINGEIATVRFTFRGNKIRIFGAGYWRKGKKIYRISKRISIEIDEIEQLINRIYIGLKKAKQNSDDYYLDGVALNLHGLYSGIAIMFVLQNLPNETETEYPLTGHWM</sequence>
<dbReference type="Proteomes" id="UP000189670">
    <property type="component" value="Unassembled WGS sequence"/>
</dbReference>
<dbReference type="Gene3D" id="3.10.450.530">
    <property type="entry name" value="Ribonuclease toxin, BrnT, of type II toxin-antitoxin system"/>
    <property type="match status" value="1"/>
</dbReference>
<dbReference type="EMBL" id="ATBP01000164">
    <property type="protein sequence ID" value="ETR72285.1"/>
    <property type="molecule type" value="Genomic_DNA"/>
</dbReference>
<proteinExistence type="predicted"/>
<accession>A0A1V1PC59</accession>
<name>A0A1V1PC59_9BACT</name>
<dbReference type="AlphaFoldDB" id="A0A1V1PC59"/>
<dbReference type="InterPro" id="IPR038573">
    <property type="entry name" value="BrnT_sf"/>
</dbReference>
<gene>
    <name evidence="1" type="ORF">OMM_07599</name>
</gene>
<evidence type="ECO:0008006" key="3">
    <source>
        <dbReference type="Google" id="ProtNLM"/>
    </source>
</evidence>
<organism evidence="1 2">
    <name type="scientific">Candidatus Magnetoglobus multicellularis str. Araruama</name>
    <dbReference type="NCBI Taxonomy" id="890399"/>
    <lineage>
        <taxon>Bacteria</taxon>
        <taxon>Pseudomonadati</taxon>
        <taxon>Thermodesulfobacteriota</taxon>
        <taxon>Desulfobacteria</taxon>
        <taxon>Desulfobacterales</taxon>
        <taxon>Desulfobacteraceae</taxon>
        <taxon>Candidatus Magnetoglobus</taxon>
    </lineage>
</organism>
<comment type="caution">
    <text evidence="1">The sequence shown here is derived from an EMBL/GenBank/DDBJ whole genome shotgun (WGS) entry which is preliminary data.</text>
</comment>
<reference evidence="2" key="1">
    <citation type="submission" date="2012-11" db="EMBL/GenBank/DDBJ databases">
        <authorList>
            <person name="Lucero-Rivera Y.E."/>
            <person name="Tovar-Ramirez D."/>
        </authorList>
    </citation>
    <scope>NUCLEOTIDE SEQUENCE [LARGE SCALE GENOMIC DNA]</scope>
    <source>
        <strain evidence="2">Araruama</strain>
    </source>
</reference>
<dbReference type="Pfam" id="PF04365">
    <property type="entry name" value="BrnT_toxin"/>
    <property type="match status" value="1"/>
</dbReference>
<dbReference type="InterPro" id="IPR007460">
    <property type="entry name" value="BrnT_toxin"/>
</dbReference>
<evidence type="ECO:0000313" key="1">
    <source>
        <dbReference type="EMBL" id="ETR72285.1"/>
    </source>
</evidence>
<evidence type="ECO:0000313" key="2">
    <source>
        <dbReference type="Proteomes" id="UP000189670"/>
    </source>
</evidence>
<protein>
    <recommendedName>
        <fullName evidence="3">BrnT family toxin</fullName>
    </recommendedName>
</protein>